<evidence type="ECO:0000259" key="2">
    <source>
        <dbReference type="PROSITE" id="PS51253"/>
    </source>
</evidence>
<gene>
    <name evidence="9" type="ORF">BYL167_LOCUS55403</name>
    <name evidence="3" type="ORF">CJN711_LOCUS17107</name>
    <name evidence="7" type="ORF">GIL414_LOCUS8340</name>
    <name evidence="4" type="ORF">KQP761_LOCUS32130</name>
    <name evidence="5" type="ORF">MBJ925_LOCUS10414</name>
    <name evidence="6" type="ORF">MBJ925_LOCUS18935</name>
    <name evidence="8" type="ORF">SMN809_LOCUS52217</name>
</gene>
<dbReference type="EMBL" id="CAJOBI010176694">
    <property type="protein sequence ID" value="CAF4910552.1"/>
    <property type="molecule type" value="Genomic_DNA"/>
</dbReference>
<evidence type="ECO:0000313" key="6">
    <source>
        <dbReference type="EMBL" id="CAF2082440.1"/>
    </source>
</evidence>
<dbReference type="SUPFAM" id="SSF46689">
    <property type="entry name" value="Homeodomain-like"/>
    <property type="match status" value="1"/>
</dbReference>
<dbReference type="EMBL" id="CAJNOW010017909">
    <property type="protein sequence ID" value="CAF1661372.1"/>
    <property type="molecule type" value="Genomic_DNA"/>
</dbReference>
<dbReference type="Proteomes" id="UP000676336">
    <property type="component" value="Unassembled WGS sequence"/>
</dbReference>
<dbReference type="EMBL" id="CAJNRE010004320">
    <property type="protein sequence ID" value="CAF2033895.1"/>
    <property type="molecule type" value="Genomic_DNA"/>
</dbReference>
<comment type="caution">
    <text evidence="4">The sequence shown here is derived from an EMBL/GenBank/DDBJ whole genome shotgun (WGS) entry which is preliminary data.</text>
</comment>
<evidence type="ECO:0000313" key="3">
    <source>
        <dbReference type="EMBL" id="CAF1304436.1"/>
    </source>
</evidence>
<evidence type="ECO:0000313" key="10">
    <source>
        <dbReference type="Proteomes" id="UP000663834"/>
    </source>
</evidence>
<accession>A0A816FGP3</accession>
<dbReference type="InterPro" id="IPR050863">
    <property type="entry name" value="CenT-Element_Derived"/>
</dbReference>
<evidence type="ECO:0000313" key="9">
    <source>
        <dbReference type="EMBL" id="CAF4999533.1"/>
    </source>
</evidence>
<sequence length="137" mass="16222">MKPIEIKKVKRKSNNDLSQAINHNVYEWFVAQREKNIPISGPIIQEYARQIGKQLDLLNEFKVGNSWLDRFRTCYSINFRVISGESRAVNHDTITNWKTRLHNIIEHYDPVKILNCDETELFYKLMPDRSLTVDKND</sequence>
<evidence type="ECO:0000313" key="7">
    <source>
        <dbReference type="EMBL" id="CAF3936350.1"/>
    </source>
</evidence>
<reference evidence="4" key="1">
    <citation type="submission" date="2021-02" db="EMBL/GenBank/DDBJ databases">
        <authorList>
            <person name="Nowell W R."/>
        </authorList>
    </citation>
    <scope>NUCLEOTIDE SEQUENCE</scope>
</reference>
<protein>
    <recommendedName>
        <fullName evidence="2">HTH CENPB-type domain-containing protein</fullName>
    </recommendedName>
</protein>
<organism evidence="4 10">
    <name type="scientific">Rotaria magnacalcarata</name>
    <dbReference type="NCBI Taxonomy" id="392030"/>
    <lineage>
        <taxon>Eukaryota</taxon>
        <taxon>Metazoa</taxon>
        <taxon>Spiralia</taxon>
        <taxon>Gnathifera</taxon>
        <taxon>Rotifera</taxon>
        <taxon>Eurotatoria</taxon>
        <taxon>Bdelloidea</taxon>
        <taxon>Philodinida</taxon>
        <taxon>Philodinidae</taxon>
        <taxon>Rotaria</taxon>
    </lineage>
</organism>
<proteinExistence type="predicted"/>
<dbReference type="InterPro" id="IPR009057">
    <property type="entry name" value="Homeodomain-like_sf"/>
</dbReference>
<dbReference type="AlphaFoldDB" id="A0A816FGP3"/>
<dbReference type="GO" id="GO:0005634">
    <property type="term" value="C:nucleus"/>
    <property type="evidence" value="ECO:0007669"/>
    <property type="project" value="TreeGrafter"/>
</dbReference>
<dbReference type="EMBL" id="CAJOBH010206229">
    <property type="protein sequence ID" value="CAF4999533.1"/>
    <property type="molecule type" value="Genomic_DNA"/>
</dbReference>
<dbReference type="Proteomes" id="UP000663855">
    <property type="component" value="Unassembled WGS sequence"/>
</dbReference>
<evidence type="ECO:0000313" key="5">
    <source>
        <dbReference type="EMBL" id="CAF2033895.1"/>
    </source>
</evidence>
<dbReference type="InterPro" id="IPR006600">
    <property type="entry name" value="HTH_CenpB_DNA-bd_dom"/>
</dbReference>
<dbReference type="PANTHER" id="PTHR19303:SF73">
    <property type="entry name" value="PROTEIN PDC2"/>
    <property type="match status" value="1"/>
</dbReference>
<dbReference type="PROSITE" id="PS51253">
    <property type="entry name" value="HTH_CENPB"/>
    <property type="match status" value="1"/>
</dbReference>
<dbReference type="Pfam" id="PF03221">
    <property type="entry name" value="HTH_Tnp_Tc5"/>
    <property type="match status" value="1"/>
</dbReference>
<evidence type="ECO:0000313" key="4">
    <source>
        <dbReference type="EMBL" id="CAF1661372.1"/>
    </source>
</evidence>
<dbReference type="EMBL" id="CAJNRE010009470">
    <property type="protein sequence ID" value="CAF2082440.1"/>
    <property type="molecule type" value="Genomic_DNA"/>
</dbReference>
<dbReference type="GO" id="GO:0003677">
    <property type="term" value="F:DNA binding"/>
    <property type="evidence" value="ECO:0007669"/>
    <property type="project" value="UniProtKB-KW"/>
</dbReference>
<evidence type="ECO:0000313" key="8">
    <source>
        <dbReference type="EMBL" id="CAF4910552.1"/>
    </source>
</evidence>
<dbReference type="EMBL" id="CAJNOV010007956">
    <property type="protein sequence ID" value="CAF1304436.1"/>
    <property type="molecule type" value="Genomic_DNA"/>
</dbReference>
<evidence type="ECO:0000256" key="1">
    <source>
        <dbReference type="ARBA" id="ARBA00023125"/>
    </source>
</evidence>
<keyword evidence="1" id="KW-0238">DNA-binding</keyword>
<feature type="domain" description="HTH CENPB-type" evidence="2">
    <location>
        <begin position="9"/>
        <end position="81"/>
    </location>
</feature>
<dbReference type="Proteomes" id="UP000663824">
    <property type="component" value="Unassembled WGS sequence"/>
</dbReference>
<dbReference type="Proteomes" id="UP000681720">
    <property type="component" value="Unassembled WGS sequence"/>
</dbReference>
<dbReference type="SMART" id="SM00674">
    <property type="entry name" value="CENPB"/>
    <property type="match status" value="1"/>
</dbReference>
<dbReference type="EMBL" id="CAJOBJ010002700">
    <property type="protein sequence ID" value="CAF3936350.1"/>
    <property type="molecule type" value="Genomic_DNA"/>
</dbReference>
<name>A0A816FGP3_9BILA</name>
<dbReference type="Proteomes" id="UP000681967">
    <property type="component" value="Unassembled WGS sequence"/>
</dbReference>
<dbReference type="PANTHER" id="PTHR19303">
    <property type="entry name" value="TRANSPOSON"/>
    <property type="match status" value="1"/>
</dbReference>
<dbReference type="OrthoDB" id="125485at2759"/>
<dbReference type="Gene3D" id="1.10.10.60">
    <property type="entry name" value="Homeodomain-like"/>
    <property type="match status" value="1"/>
</dbReference>
<dbReference type="Proteomes" id="UP000663834">
    <property type="component" value="Unassembled WGS sequence"/>
</dbReference>